<dbReference type="GO" id="GO:0000009">
    <property type="term" value="F:alpha-1,6-mannosyltransferase activity"/>
    <property type="evidence" value="ECO:0007669"/>
    <property type="project" value="InterPro"/>
</dbReference>
<dbReference type="InterPro" id="IPR039367">
    <property type="entry name" value="Och1-like"/>
</dbReference>
<protein>
    <submittedName>
        <fullName evidence="2">Uncharacterized protein</fullName>
    </submittedName>
</protein>
<dbReference type="InterPro" id="IPR007577">
    <property type="entry name" value="GlycoTrfase_DXD_sugar-bd_CS"/>
</dbReference>
<dbReference type="PANTHER" id="PTHR31834:SF1">
    <property type="entry name" value="INITIATION-SPECIFIC ALPHA-1,6-MANNOSYLTRANSFERASE"/>
    <property type="match status" value="1"/>
</dbReference>
<organism evidence="2">
    <name type="scientific">Guillardia theta</name>
    <name type="common">Cryptophyte</name>
    <name type="synonym">Cryptomonas phi</name>
    <dbReference type="NCBI Taxonomy" id="55529"/>
    <lineage>
        <taxon>Eukaryota</taxon>
        <taxon>Cryptophyceae</taxon>
        <taxon>Pyrenomonadales</taxon>
        <taxon>Geminigeraceae</taxon>
        <taxon>Guillardia</taxon>
    </lineage>
</organism>
<accession>A0A7S4UPG4</accession>
<dbReference type="InterPro" id="IPR029044">
    <property type="entry name" value="Nucleotide-diphossugar_trans"/>
</dbReference>
<name>A0A7S4UPG4_GUITH</name>
<gene>
    <name evidence="2" type="ORF">GTHE00462_LOCUS35050</name>
</gene>
<proteinExistence type="predicted"/>
<feature type="signal peptide" evidence="1">
    <location>
        <begin position="1"/>
        <end position="24"/>
    </location>
</feature>
<reference evidence="2" key="1">
    <citation type="submission" date="2021-01" db="EMBL/GenBank/DDBJ databases">
        <authorList>
            <person name="Corre E."/>
            <person name="Pelletier E."/>
            <person name="Niang G."/>
            <person name="Scheremetjew M."/>
            <person name="Finn R."/>
            <person name="Kale V."/>
            <person name="Holt S."/>
            <person name="Cochrane G."/>
            <person name="Meng A."/>
            <person name="Brown T."/>
            <person name="Cohen L."/>
        </authorList>
    </citation>
    <scope>NUCLEOTIDE SEQUENCE</scope>
    <source>
        <strain evidence="2">CCMP 2712</strain>
    </source>
</reference>
<dbReference type="Gene3D" id="3.90.550.20">
    <property type="match status" value="1"/>
</dbReference>
<dbReference type="GO" id="GO:0000136">
    <property type="term" value="C:mannan polymerase complex"/>
    <property type="evidence" value="ECO:0007669"/>
    <property type="project" value="TreeGrafter"/>
</dbReference>
<dbReference type="AlphaFoldDB" id="A0A7S4UPG4"/>
<dbReference type="GO" id="GO:0006487">
    <property type="term" value="P:protein N-linked glycosylation"/>
    <property type="evidence" value="ECO:0007669"/>
    <property type="project" value="TreeGrafter"/>
</dbReference>
<evidence type="ECO:0000256" key="1">
    <source>
        <dbReference type="SAM" id="SignalP"/>
    </source>
</evidence>
<dbReference type="Pfam" id="PF04488">
    <property type="entry name" value="Gly_transf_sug"/>
    <property type="match status" value="1"/>
</dbReference>
<evidence type="ECO:0000313" key="2">
    <source>
        <dbReference type="EMBL" id="CAE2334121.1"/>
    </source>
</evidence>
<dbReference type="EMBL" id="HBKN01044806">
    <property type="protein sequence ID" value="CAE2334121.1"/>
    <property type="molecule type" value="Transcribed_RNA"/>
</dbReference>
<sequence length="387" mass="45216">MASETKLCLCSIILSCLIFYDAHGADKSEWQHWDSSEFYQDKNYRPEFSHGMPVEMKKMLQNIKGEGRLSRAQKAEKKKEEREPKIPRKVWQVYWEMPLSKLHKRYSETWNNENPEYSVTLCSPRQARNLVDEFYPELLTIYDSLGQESRQDLWSYLMLFKFGGTFATVDCTCELPLDVMLLPDDDMVVGYQPRLASKVLQRKYGEEHHDLKLQNWCFSSIPGHPILKFMIEYIIKNVKTEYCRDNLSIDSLLRSGASPFNVAIDAFERNPVDGYSLRVAAIGSYALGQVWGKGDDVYIPCAEKRHGFGFWFDDRKKKHVCDCPTRRQRSRNPHRKSNNGMESIAFVRRRHIYGAGVRSLVKRPEREMKRMRDQSLLPVMFGAIKHS</sequence>
<dbReference type="PANTHER" id="PTHR31834">
    <property type="entry name" value="INITIATION-SPECIFIC ALPHA-1,6-MANNOSYLTRANSFERASE"/>
    <property type="match status" value="1"/>
</dbReference>
<dbReference type="SUPFAM" id="SSF53448">
    <property type="entry name" value="Nucleotide-diphospho-sugar transferases"/>
    <property type="match status" value="1"/>
</dbReference>
<keyword evidence="1" id="KW-0732">Signal</keyword>
<feature type="chain" id="PRO_5031337941" evidence="1">
    <location>
        <begin position="25"/>
        <end position="387"/>
    </location>
</feature>